<dbReference type="Proteomes" id="UP000594262">
    <property type="component" value="Unplaced"/>
</dbReference>
<evidence type="ECO:0000313" key="4">
    <source>
        <dbReference type="Proteomes" id="UP000594262"/>
    </source>
</evidence>
<dbReference type="RefSeq" id="XP_066923589.1">
    <property type="nucleotide sequence ID" value="XM_067067488.1"/>
</dbReference>
<dbReference type="InterPro" id="IPR036322">
    <property type="entry name" value="WD40_repeat_dom_sf"/>
</dbReference>
<dbReference type="InterPro" id="IPR011047">
    <property type="entry name" value="Quinoprotein_ADH-like_sf"/>
</dbReference>
<dbReference type="EnsemblMetazoa" id="CLYHEMT003863.1">
    <property type="protein sequence ID" value="CLYHEMP003863.1"/>
    <property type="gene ID" value="CLYHEMG003863"/>
</dbReference>
<feature type="domain" description="Anaphase-promoting complex subunit 4-like WD40" evidence="2">
    <location>
        <begin position="108"/>
        <end position="198"/>
    </location>
</feature>
<dbReference type="GeneID" id="136810904"/>
<dbReference type="GO" id="GO:0003723">
    <property type="term" value="F:RNA binding"/>
    <property type="evidence" value="ECO:0007669"/>
    <property type="project" value="TreeGrafter"/>
</dbReference>
<dbReference type="SMART" id="SM00320">
    <property type="entry name" value="WD40"/>
    <property type="match status" value="8"/>
</dbReference>
<dbReference type="PROSITE" id="PS50082">
    <property type="entry name" value="WD_REPEATS_2"/>
    <property type="match status" value="1"/>
</dbReference>
<dbReference type="SUPFAM" id="SSF50978">
    <property type="entry name" value="WD40 repeat-like"/>
    <property type="match status" value="1"/>
</dbReference>
<proteinExistence type="predicted"/>
<accession>A0A7M5USJ0</accession>
<dbReference type="GO" id="GO:0030686">
    <property type="term" value="C:90S preribosome"/>
    <property type="evidence" value="ECO:0007669"/>
    <property type="project" value="InterPro"/>
</dbReference>
<dbReference type="PANTHER" id="PTHR44163:SF1">
    <property type="entry name" value="U3 SMALL NUCLEOLAR RNA-ASSOCIATED PROTEIN 4 HOMOLOG"/>
    <property type="match status" value="1"/>
</dbReference>
<evidence type="ECO:0000313" key="3">
    <source>
        <dbReference type="EnsemblMetazoa" id="CLYHEMP003863.1"/>
    </source>
</evidence>
<dbReference type="GO" id="GO:0032040">
    <property type="term" value="C:small-subunit processome"/>
    <property type="evidence" value="ECO:0007669"/>
    <property type="project" value="TreeGrafter"/>
</dbReference>
<dbReference type="Gene3D" id="2.130.10.10">
    <property type="entry name" value="YVTN repeat-like/Quinoprotein amine dehydrogenase"/>
    <property type="match status" value="2"/>
</dbReference>
<name>A0A7M5USJ0_9CNID</name>
<reference evidence="3" key="1">
    <citation type="submission" date="2021-01" db="UniProtKB">
        <authorList>
            <consortium name="EnsemblMetazoa"/>
        </authorList>
    </citation>
    <scope>IDENTIFICATION</scope>
</reference>
<evidence type="ECO:0000256" key="1">
    <source>
        <dbReference type="PROSITE-ProRule" id="PRU00221"/>
    </source>
</evidence>
<dbReference type="InterPro" id="IPR015943">
    <property type="entry name" value="WD40/YVTN_repeat-like_dom_sf"/>
</dbReference>
<dbReference type="SUPFAM" id="SSF50998">
    <property type="entry name" value="Quinoprotein alcohol dehydrogenase-like"/>
    <property type="match status" value="1"/>
</dbReference>
<evidence type="ECO:0000259" key="2">
    <source>
        <dbReference type="Pfam" id="PF12894"/>
    </source>
</evidence>
<feature type="repeat" description="WD" evidence="1">
    <location>
        <begin position="142"/>
        <end position="183"/>
    </location>
</feature>
<keyword evidence="4" id="KW-1185">Reference proteome</keyword>
<keyword evidence="1" id="KW-0853">WD repeat</keyword>
<dbReference type="InterPro" id="IPR024977">
    <property type="entry name" value="Apc4-like_WD40_dom"/>
</dbReference>
<dbReference type="PANTHER" id="PTHR44163">
    <property type="entry name" value="U3 SMALL NUCLEOLAR RNA-ASSOCIATED PROTEIN 4 HOMOLOG"/>
    <property type="match status" value="1"/>
</dbReference>
<organism evidence="3 4">
    <name type="scientific">Clytia hemisphaerica</name>
    <dbReference type="NCBI Taxonomy" id="252671"/>
    <lineage>
        <taxon>Eukaryota</taxon>
        <taxon>Metazoa</taxon>
        <taxon>Cnidaria</taxon>
        <taxon>Hydrozoa</taxon>
        <taxon>Hydroidolina</taxon>
        <taxon>Leptothecata</taxon>
        <taxon>Obeliida</taxon>
        <taxon>Clytiidae</taxon>
        <taxon>Clytia</taxon>
    </lineage>
</organism>
<dbReference type="OrthoDB" id="8883818at2759"/>
<sequence>MSQYKVHRVRFIQHKPKATISAALDVNCNPPRLAVSLDDGSIEIRDPSNHFMVDITIPGQNGRTAEHLAWNNGRLFSGGLNGQIIEWDLKNLVPKYSEDSCGGPVWCLKFNHKKNLLAAGCEDGSVRIFKLMSHGLNYERSLHKQESRILSLAWSKDDANLVTGGFESTIRIYNFESGQIVSRITTDGKGDENTMVWAVEVMDDFTVVTGDSKGCTQFWDGHTGTLLTSFKSHEADVLTLAPCDEEVYSSGVDGKVVQFNSRLVDNEKKWTMNKNIQLTDYDIRALVCFKNPQTDRNFVIAAGVDPYLYAVPTNKLTIAKMKKYFNTPTDVCQVAPDANQLLYRSNNKLNLWQLESNQDLSLKESKQLLEINCDGDDHIFCSALSACGKYVCYSTIGKSRLFEIEQSPLKLNKIYRSLPPLSKIAFTPDSRYMVGVTFAKKLHLVDFQNENEFELSISKIKISLPYRFLKVANDNETIGLVDAESNIFIFRISESGLEYASQVPSVSDKISSFTFHPQSSRIMLSTSAKDVFEFDYKEGKFTTWLFDLNDAGIFKKLSRDHHLLNQVCVNPVNPSEIFVQAFNEFGKLLENATVDIQSKETEDQPVTKKAKKSMNNPLKTINSFKKLLHFSFNNQGEMITVEIPQSFKEMLPLPLKRKRYQK</sequence>
<dbReference type="GO" id="GO:0000462">
    <property type="term" value="P:maturation of SSU-rRNA from tricistronic rRNA transcript (SSU-rRNA, 5.8S rRNA, LSU-rRNA)"/>
    <property type="evidence" value="ECO:0007669"/>
    <property type="project" value="InterPro"/>
</dbReference>
<dbReference type="InterPro" id="IPR001680">
    <property type="entry name" value="WD40_rpt"/>
</dbReference>
<dbReference type="GO" id="GO:0034455">
    <property type="term" value="C:t-UTP complex"/>
    <property type="evidence" value="ECO:0007669"/>
    <property type="project" value="TreeGrafter"/>
</dbReference>
<dbReference type="Pfam" id="PF12894">
    <property type="entry name" value="ANAPC4_WD40"/>
    <property type="match status" value="1"/>
</dbReference>
<dbReference type="AlphaFoldDB" id="A0A7M5USJ0"/>
<protein>
    <recommendedName>
        <fullName evidence="2">Anaphase-promoting complex subunit 4-like WD40 domain-containing protein</fullName>
    </recommendedName>
</protein>
<dbReference type="InterPro" id="IPR046351">
    <property type="entry name" value="UTP4"/>
</dbReference>